<accession>A0A8S3H4J1</accession>
<evidence type="ECO:0000313" key="1">
    <source>
        <dbReference type="EMBL" id="CAF5175443.1"/>
    </source>
</evidence>
<sequence>RLIDEILHDLIADNARWMHFNDESKRLDTLLREIGSMFDAKMFGERPLEEKQQILEVKR</sequence>
<name>A0A8S3H4J1_9BILA</name>
<comment type="caution">
    <text evidence="1">The sequence shown here is derived from an EMBL/GenBank/DDBJ whole genome shotgun (WGS) entry which is preliminary data.</text>
</comment>
<gene>
    <name evidence="1" type="ORF">BYL167_LOCUS78113</name>
</gene>
<evidence type="ECO:0000313" key="2">
    <source>
        <dbReference type="Proteomes" id="UP000681967"/>
    </source>
</evidence>
<feature type="non-terminal residue" evidence="1">
    <location>
        <position position="1"/>
    </location>
</feature>
<protein>
    <submittedName>
        <fullName evidence="1">Uncharacterized protein</fullName>
    </submittedName>
</protein>
<reference evidence="1" key="1">
    <citation type="submission" date="2021-02" db="EMBL/GenBank/DDBJ databases">
        <authorList>
            <person name="Nowell W R."/>
        </authorList>
    </citation>
    <scope>NUCLEOTIDE SEQUENCE</scope>
</reference>
<dbReference type="EMBL" id="CAJOBH010286149">
    <property type="protein sequence ID" value="CAF5175443.1"/>
    <property type="molecule type" value="Genomic_DNA"/>
</dbReference>
<dbReference type="AlphaFoldDB" id="A0A8S3H4J1"/>
<organism evidence="1 2">
    <name type="scientific">Rotaria magnacalcarata</name>
    <dbReference type="NCBI Taxonomy" id="392030"/>
    <lineage>
        <taxon>Eukaryota</taxon>
        <taxon>Metazoa</taxon>
        <taxon>Spiralia</taxon>
        <taxon>Gnathifera</taxon>
        <taxon>Rotifera</taxon>
        <taxon>Eurotatoria</taxon>
        <taxon>Bdelloidea</taxon>
        <taxon>Philodinida</taxon>
        <taxon>Philodinidae</taxon>
        <taxon>Rotaria</taxon>
    </lineage>
</organism>
<dbReference type="Proteomes" id="UP000681967">
    <property type="component" value="Unassembled WGS sequence"/>
</dbReference>
<proteinExistence type="predicted"/>